<evidence type="ECO:0000313" key="8">
    <source>
        <dbReference type="EMBL" id="ORJ54917.1"/>
    </source>
</evidence>
<dbReference type="AlphaFoldDB" id="A0A1X0XQ08"/>
<dbReference type="PANTHER" id="PTHR42794:SF1">
    <property type="entry name" value="HEMIN IMPORT ATP-BINDING PROTEIN HMUV"/>
    <property type="match status" value="1"/>
</dbReference>
<dbReference type="CDD" id="cd03214">
    <property type="entry name" value="ABC_Iron-Siderophores_B12_Hemin"/>
    <property type="match status" value="1"/>
</dbReference>
<dbReference type="PROSITE" id="PS50893">
    <property type="entry name" value="ABC_TRANSPORTER_2"/>
    <property type="match status" value="1"/>
</dbReference>
<protein>
    <recommendedName>
        <fullName evidence="7">ABC transporter domain-containing protein</fullName>
    </recommendedName>
</protein>
<evidence type="ECO:0000256" key="1">
    <source>
        <dbReference type="ARBA" id="ARBA00022448"/>
    </source>
</evidence>
<sequence>MIRLEQLHFSYGRRPVLKGLDLRIEEGEILAVLGPNGCGKSTLLRLLRGVLEPASGRVLWRGREACRLGRRAMAKLAAVVPQSPQIPFPYPVGELVAMGRFAHRSGLSVATSADRRAVEKALALTDTLQLAERPVTDLSGGELQRVLLARALAQQSPVLLLDEATSHLDLDHRLEIAELLVRLNREQGTTIIQVSHDLDLAAETSRRILLLADDGTPAALGTPAEVFTPANLRRVFRVEVRVERNPYSGAPRAYPVARRERSGLSFPRIHLLCGGGSGGELLRRLHLSGCELSVGPLNRGDSDQVLATVLDLETVLEESFCPIGKTALKAARELCDRAEALVIAPTVWGPGNLPLLELARHTLERKRPVLLVDPRAERDFTGGHAWEQIQALRKAGAETVDDTEATLARLRHPGPANQRTGNRQQTPDSG</sequence>
<dbReference type="Gene3D" id="3.40.50.300">
    <property type="entry name" value="P-loop containing nucleotide triphosphate hydrolases"/>
    <property type="match status" value="1"/>
</dbReference>
<organism evidence="8 9">
    <name type="scientific">Geothermobacter hydrogeniphilus</name>
    <dbReference type="NCBI Taxonomy" id="1969733"/>
    <lineage>
        <taxon>Bacteria</taxon>
        <taxon>Pseudomonadati</taxon>
        <taxon>Thermodesulfobacteriota</taxon>
        <taxon>Desulfuromonadia</taxon>
        <taxon>Desulfuromonadales</taxon>
        <taxon>Geothermobacteraceae</taxon>
        <taxon>Geothermobacter</taxon>
    </lineage>
</organism>
<dbReference type="RefSeq" id="WP_085011736.1">
    <property type="nucleotide sequence ID" value="NZ_NAAD01000030.1"/>
</dbReference>
<dbReference type="SMART" id="SM00382">
    <property type="entry name" value="AAA"/>
    <property type="match status" value="1"/>
</dbReference>
<dbReference type="PROSITE" id="PS00211">
    <property type="entry name" value="ABC_TRANSPORTER_1"/>
    <property type="match status" value="1"/>
</dbReference>
<keyword evidence="3" id="KW-0067">ATP-binding</keyword>
<evidence type="ECO:0000313" key="9">
    <source>
        <dbReference type="Proteomes" id="UP000193136"/>
    </source>
</evidence>
<accession>A0A1X0XQ08</accession>
<dbReference type="EMBL" id="NAAD01000030">
    <property type="protein sequence ID" value="ORJ54917.1"/>
    <property type="molecule type" value="Genomic_DNA"/>
</dbReference>
<keyword evidence="1" id="KW-0813">Transport</keyword>
<evidence type="ECO:0000256" key="5">
    <source>
        <dbReference type="ARBA" id="ARBA00037066"/>
    </source>
</evidence>
<evidence type="ECO:0000259" key="7">
    <source>
        <dbReference type="PROSITE" id="PS50893"/>
    </source>
</evidence>
<reference evidence="8 9" key="1">
    <citation type="submission" date="2017-03" db="EMBL/GenBank/DDBJ databases">
        <title>Genome sequence of Geothermobacter sp. EPR-M, Deep-Sea Iron Reducer.</title>
        <authorList>
            <person name="Tully B."/>
            <person name="Savalia P."/>
            <person name="Abuyen K."/>
            <person name="Baughan C."/>
            <person name="Romero E."/>
            <person name="Ronkowski C."/>
            <person name="Torres B."/>
            <person name="Tremblay J."/>
            <person name="Trujillo A."/>
            <person name="Tyler M."/>
            <person name="Perez-Rodriguez I."/>
            <person name="Amend J."/>
        </authorList>
    </citation>
    <scope>NUCLEOTIDE SEQUENCE [LARGE SCALE GENOMIC DNA]</scope>
    <source>
        <strain evidence="8 9">EPR-M</strain>
    </source>
</reference>
<dbReference type="InterPro" id="IPR027417">
    <property type="entry name" value="P-loop_NTPase"/>
</dbReference>
<evidence type="ECO:0000256" key="3">
    <source>
        <dbReference type="ARBA" id="ARBA00022840"/>
    </source>
</evidence>
<evidence type="ECO:0000256" key="2">
    <source>
        <dbReference type="ARBA" id="ARBA00022741"/>
    </source>
</evidence>
<dbReference type="SUPFAM" id="SSF52540">
    <property type="entry name" value="P-loop containing nucleoside triphosphate hydrolases"/>
    <property type="match status" value="1"/>
</dbReference>
<dbReference type="FunFam" id="3.40.50.300:FF:000134">
    <property type="entry name" value="Iron-enterobactin ABC transporter ATP-binding protein"/>
    <property type="match status" value="1"/>
</dbReference>
<feature type="compositionally biased region" description="Polar residues" evidence="6">
    <location>
        <begin position="417"/>
        <end position="430"/>
    </location>
</feature>
<dbReference type="Pfam" id="PF00005">
    <property type="entry name" value="ABC_tran"/>
    <property type="match status" value="1"/>
</dbReference>
<dbReference type="OrthoDB" id="9809450at2"/>
<dbReference type="Proteomes" id="UP000193136">
    <property type="component" value="Unassembled WGS sequence"/>
</dbReference>
<feature type="region of interest" description="Disordered" evidence="6">
    <location>
        <begin position="408"/>
        <end position="430"/>
    </location>
</feature>
<dbReference type="InterPro" id="IPR003593">
    <property type="entry name" value="AAA+_ATPase"/>
</dbReference>
<evidence type="ECO:0000256" key="4">
    <source>
        <dbReference type="ARBA" id="ARBA00022967"/>
    </source>
</evidence>
<name>A0A1X0XQ08_9BACT</name>
<dbReference type="GO" id="GO:0016887">
    <property type="term" value="F:ATP hydrolysis activity"/>
    <property type="evidence" value="ECO:0007669"/>
    <property type="project" value="InterPro"/>
</dbReference>
<gene>
    <name evidence="8" type="ORF">B5V00_15610</name>
</gene>
<evidence type="ECO:0000256" key="6">
    <source>
        <dbReference type="SAM" id="MobiDB-lite"/>
    </source>
</evidence>
<keyword evidence="9" id="KW-1185">Reference proteome</keyword>
<comment type="function">
    <text evidence="5">Part of the ABC transporter complex HmuTUV involved in hemin import. Responsible for energy coupling to the transport system.</text>
</comment>
<proteinExistence type="predicted"/>
<dbReference type="STRING" id="1969733.B5V00_15610"/>
<dbReference type="InterPro" id="IPR017871">
    <property type="entry name" value="ABC_transporter-like_CS"/>
</dbReference>
<keyword evidence="4" id="KW-1278">Translocase</keyword>
<feature type="domain" description="ABC transporter" evidence="7">
    <location>
        <begin position="2"/>
        <end position="238"/>
    </location>
</feature>
<keyword evidence="2" id="KW-0547">Nucleotide-binding</keyword>
<comment type="caution">
    <text evidence="8">The sequence shown here is derived from an EMBL/GenBank/DDBJ whole genome shotgun (WGS) entry which is preliminary data.</text>
</comment>
<dbReference type="GO" id="GO:0005524">
    <property type="term" value="F:ATP binding"/>
    <property type="evidence" value="ECO:0007669"/>
    <property type="project" value="UniProtKB-KW"/>
</dbReference>
<dbReference type="InterPro" id="IPR003439">
    <property type="entry name" value="ABC_transporter-like_ATP-bd"/>
</dbReference>
<dbReference type="PANTHER" id="PTHR42794">
    <property type="entry name" value="HEMIN IMPORT ATP-BINDING PROTEIN HMUV"/>
    <property type="match status" value="1"/>
</dbReference>